<feature type="domain" description="HTH merR-type" evidence="6">
    <location>
        <begin position="7"/>
        <end position="76"/>
    </location>
</feature>
<keyword evidence="2" id="KW-0805">Transcription regulation</keyword>
<evidence type="ECO:0000256" key="2">
    <source>
        <dbReference type="ARBA" id="ARBA00023015"/>
    </source>
</evidence>
<dbReference type="AlphaFoldDB" id="A0A5J6V148"/>
<dbReference type="InterPro" id="IPR036594">
    <property type="entry name" value="Meth_synthase_dom"/>
</dbReference>
<evidence type="ECO:0000259" key="6">
    <source>
        <dbReference type="PROSITE" id="PS50937"/>
    </source>
</evidence>
<dbReference type="Gene3D" id="1.10.1240.10">
    <property type="entry name" value="Methionine synthase domain"/>
    <property type="match status" value="1"/>
</dbReference>
<dbReference type="SUPFAM" id="SSF52242">
    <property type="entry name" value="Cobalamin (vitamin B12)-binding domain"/>
    <property type="match status" value="1"/>
</dbReference>
<dbReference type="PROSITE" id="PS00552">
    <property type="entry name" value="HTH_MERR_1"/>
    <property type="match status" value="1"/>
</dbReference>
<dbReference type="KEGG" id="serw:FY030_00475"/>
<dbReference type="GO" id="GO:0046872">
    <property type="term" value="F:metal ion binding"/>
    <property type="evidence" value="ECO:0007669"/>
    <property type="project" value="InterPro"/>
</dbReference>
<proteinExistence type="predicted"/>
<dbReference type="Gene3D" id="1.10.1660.10">
    <property type="match status" value="1"/>
</dbReference>
<dbReference type="GO" id="GO:0003700">
    <property type="term" value="F:DNA-binding transcription factor activity"/>
    <property type="evidence" value="ECO:0007669"/>
    <property type="project" value="InterPro"/>
</dbReference>
<feature type="region of interest" description="Disordered" evidence="5">
    <location>
        <begin position="81"/>
        <end position="107"/>
    </location>
</feature>
<dbReference type="PROSITE" id="PS51332">
    <property type="entry name" value="B12_BINDING"/>
    <property type="match status" value="1"/>
</dbReference>
<dbReference type="GO" id="GO:0031419">
    <property type="term" value="F:cobalamin binding"/>
    <property type="evidence" value="ECO:0007669"/>
    <property type="project" value="InterPro"/>
</dbReference>
<dbReference type="SUPFAM" id="SSF46955">
    <property type="entry name" value="Putative DNA-binding domain"/>
    <property type="match status" value="1"/>
</dbReference>
<dbReference type="InterPro" id="IPR000551">
    <property type="entry name" value="MerR-type_HTH_dom"/>
</dbReference>
<reference evidence="8 9" key="1">
    <citation type="submission" date="2019-09" db="EMBL/GenBank/DDBJ databases">
        <title>Serinicoccus pratensis sp. nov., isolated from meadow soil.</title>
        <authorList>
            <person name="Zhang W."/>
        </authorList>
    </citation>
    <scope>NUCLEOTIDE SEQUENCE [LARGE SCALE GENOMIC DNA]</scope>
    <source>
        <strain evidence="8 9">W204</strain>
    </source>
</reference>
<dbReference type="PROSITE" id="PS50937">
    <property type="entry name" value="HTH_MERR_2"/>
    <property type="match status" value="1"/>
</dbReference>
<gene>
    <name evidence="8" type="ORF">FY030_00475</name>
</gene>
<keyword evidence="3" id="KW-0238">DNA-binding</keyword>
<sequence>MPTPLPTMRIGELATRTGVSVHVLRVWERRYGLLTPGRSAGGYRLYGPQDEWRVRETARLREEGMPAAQAAATALHASRELPPELEHLISPTNSTSPSETERDGAGDGLHDAGVSRLRERLLQAIGEFDGTAAQAILDVALEHLGVEGAIAHLVMPVLHETGNRWAAGRFTVAQEHFASNLIRIRLSSLSLTWDAGTGPIAVLACPSGERHDLALLAFGVVLGRTGWRVRYLGADTPLATLGSAVEALEPDLVVLSAVREQPLAEAADHLAELPETAAALGRAQVIVAGPGATPEVAARLGATRLEGDPVEVARRLAERRRQA</sequence>
<evidence type="ECO:0000256" key="3">
    <source>
        <dbReference type="ARBA" id="ARBA00023125"/>
    </source>
</evidence>
<organism evidence="8 9">
    <name type="scientific">Ornithinimicrobium pratense</name>
    <dbReference type="NCBI Taxonomy" id="2593973"/>
    <lineage>
        <taxon>Bacteria</taxon>
        <taxon>Bacillati</taxon>
        <taxon>Actinomycetota</taxon>
        <taxon>Actinomycetes</taxon>
        <taxon>Micrococcales</taxon>
        <taxon>Ornithinimicrobiaceae</taxon>
        <taxon>Ornithinimicrobium</taxon>
    </lineage>
</organism>
<evidence type="ECO:0000259" key="7">
    <source>
        <dbReference type="PROSITE" id="PS51332"/>
    </source>
</evidence>
<evidence type="ECO:0000256" key="1">
    <source>
        <dbReference type="ARBA" id="ARBA00022491"/>
    </source>
</evidence>
<dbReference type="InterPro" id="IPR047057">
    <property type="entry name" value="MerR_fam"/>
</dbReference>
<dbReference type="Proteomes" id="UP000326546">
    <property type="component" value="Chromosome"/>
</dbReference>
<dbReference type="Pfam" id="PF02607">
    <property type="entry name" value="B12-binding_2"/>
    <property type="match status" value="1"/>
</dbReference>
<dbReference type="PANTHER" id="PTHR30204">
    <property type="entry name" value="REDOX-CYCLING DRUG-SENSING TRANSCRIPTIONAL ACTIVATOR SOXR"/>
    <property type="match status" value="1"/>
</dbReference>
<dbReference type="PANTHER" id="PTHR30204:SF69">
    <property type="entry name" value="MERR-FAMILY TRANSCRIPTIONAL REGULATOR"/>
    <property type="match status" value="1"/>
</dbReference>
<evidence type="ECO:0000256" key="4">
    <source>
        <dbReference type="ARBA" id="ARBA00023163"/>
    </source>
</evidence>
<dbReference type="InterPro" id="IPR003759">
    <property type="entry name" value="Cbl-bd_cap"/>
</dbReference>
<dbReference type="CDD" id="cd02065">
    <property type="entry name" value="B12-binding_like"/>
    <property type="match status" value="1"/>
</dbReference>
<protein>
    <submittedName>
        <fullName evidence="8">Cobalamin B12-binding domain-containing protein</fullName>
    </submittedName>
</protein>
<feature type="domain" description="B12-binding" evidence="7">
    <location>
        <begin position="198"/>
        <end position="323"/>
    </location>
</feature>
<dbReference type="InterPro" id="IPR006158">
    <property type="entry name" value="Cobalamin-bd"/>
</dbReference>
<name>A0A5J6V148_9MICO</name>
<dbReference type="EMBL" id="CP044427">
    <property type="protein sequence ID" value="QFG67399.1"/>
    <property type="molecule type" value="Genomic_DNA"/>
</dbReference>
<dbReference type="InterPro" id="IPR036724">
    <property type="entry name" value="Cobalamin-bd_sf"/>
</dbReference>
<dbReference type="OrthoDB" id="9800334at2"/>
<keyword evidence="1" id="KW-0678">Repressor</keyword>
<dbReference type="Gene3D" id="3.40.50.280">
    <property type="entry name" value="Cobalamin-binding domain"/>
    <property type="match status" value="1"/>
</dbReference>
<dbReference type="SMART" id="SM00422">
    <property type="entry name" value="HTH_MERR"/>
    <property type="match status" value="1"/>
</dbReference>
<dbReference type="Pfam" id="PF02310">
    <property type="entry name" value="B12-binding"/>
    <property type="match status" value="1"/>
</dbReference>
<dbReference type="Pfam" id="PF13411">
    <property type="entry name" value="MerR_1"/>
    <property type="match status" value="1"/>
</dbReference>
<dbReference type="InterPro" id="IPR009061">
    <property type="entry name" value="DNA-bd_dom_put_sf"/>
</dbReference>
<evidence type="ECO:0000313" key="9">
    <source>
        <dbReference type="Proteomes" id="UP000326546"/>
    </source>
</evidence>
<dbReference type="GO" id="GO:0003677">
    <property type="term" value="F:DNA binding"/>
    <property type="evidence" value="ECO:0007669"/>
    <property type="project" value="UniProtKB-KW"/>
</dbReference>
<accession>A0A5J6V148</accession>
<keyword evidence="4" id="KW-0804">Transcription</keyword>
<dbReference type="RefSeq" id="WP_158059797.1">
    <property type="nucleotide sequence ID" value="NZ_CP044427.1"/>
</dbReference>
<evidence type="ECO:0000256" key="5">
    <source>
        <dbReference type="SAM" id="MobiDB-lite"/>
    </source>
</evidence>
<keyword evidence="9" id="KW-1185">Reference proteome</keyword>
<evidence type="ECO:0000313" key="8">
    <source>
        <dbReference type="EMBL" id="QFG67399.1"/>
    </source>
</evidence>